<organism evidence="2 3">
    <name type="scientific">Perkinsus olseni</name>
    <name type="common">Perkinsus atlanticus</name>
    <dbReference type="NCBI Taxonomy" id="32597"/>
    <lineage>
        <taxon>Eukaryota</taxon>
        <taxon>Sar</taxon>
        <taxon>Alveolata</taxon>
        <taxon>Perkinsozoa</taxon>
        <taxon>Perkinsea</taxon>
        <taxon>Perkinsida</taxon>
        <taxon>Perkinsidae</taxon>
        <taxon>Perkinsus</taxon>
    </lineage>
</organism>
<dbReference type="PANTHER" id="PTHR13060:SF0">
    <property type="entry name" value="PROTEIN ECDYSONELESS HOMOLOG"/>
    <property type="match status" value="1"/>
</dbReference>
<reference evidence="2 3" key="1">
    <citation type="submission" date="2020-04" db="EMBL/GenBank/DDBJ databases">
        <title>Perkinsus olseni comparative genomics.</title>
        <authorList>
            <person name="Bogema D.R."/>
        </authorList>
    </citation>
    <scope>NUCLEOTIDE SEQUENCE [LARGE SCALE GENOMIC DNA]</scope>
    <source>
        <strain evidence="2 3">ATCC PRA-207</strain>
    </source>
</reference>
<evidence type="ECO:0000256" key="1">
    <source>
        <dbReference type="SAM" id="MobiDB-lite"/>
    </source>
</evidence>
<dbReference type="GO" id="GO:0005634">
    <property type="term" value="C:nucleus"/>
    <property type="evidence" value="ECO:0007669"/>
    <property type="project" value="TreeGrafter"/>
</dbReference>
<comment type="caution">
    <text evidence="2">The sequence shown here is derived from an EMBL/GenBank/DDBJ whole genome shotgun (WGS) entry which is preliminary data.</text>
</comment>
<proteinExistence type="predicted"/>
<gene>
    <name evidence="2" type="ORF">FOZ63_014454</name>
</gene>
<protein>
    <submittedName>
        <fullName evidence="2">Uncharacterized protein</fullName>
    </submittedName>
</protein>
<dbReference type="Proteomes" id="UP000553632">
    <property type="component" value="Unassembled WGS sequence"/>
</dbReference>
<keyword evidence="3" id="KW-1185">Reference proteome</keyword>
<sequence length="161" mass="18180">MARSVEHHSPSIPTSAFTPDSQPSDLLQEALRSGGESNLDDYVDVKLYVKSAEDSERWYRLLEEHLHEHTPRGYIWQRDPPRVDILGSSEGSPYLTYGIHLRYGDALHDEWLLLSLLISLTRKYSKVACQVADVDGDPLLIEAAAALPKWLSPENAGNRVW</sequence>
<dbReference type="AlphaFoldDB" id="A0A7J6T7X2"/>
<evidence type="ECO:0000313" key="3">
    <source>
        <dbReference type="Proteomes" id="UP000553632"/>
    </source>
</evidence>
<evidence type="ECO:0000313" key="2">
    <source>
        <dbReference type="EMBL" id="KAF4741185.1"/>
    </source>
</evidence>
<dbReference type="Pfam" id="PF07093">
    <property type="entry name" value="SGT1"/>
    <property type="match status" value="1"/>
</dbReference>
<name>A0A7J6T7X2_PEROL</name>
<feature type="non-terminal residue" evidence="2">
    <location>
        <position position="161"/>
    </location>
</feature>
<accession>A0A7J6T7X2</accession>
<dbReference type="InterPro" id="IPR010770">
    <property type="entry name" value="Ecd"/>
</dbReference>
<dbReference type="PANTHER" id="PTHR13060">
    <property type="entry name" value="SGT1 PROTEIN HSGT1 SUPPRESSOR OF GCR2"/>
    <property type="match status" value="1"/>
</dbReference>
<feature type="region of interest" description="Disordered" evidence="1">
    <location>
        <begin position="1"/>
        <end position="23"/>
    </location>
</feature>
<feature type="compositionally biased region" description="Polar residues" evidence="1">
    <location>
        <begin position="11"/>
        <end position="23"/>
    </location>
</feature>
<dbReference type="EMBL" id="JABANO010012800">
    <property type="protein sequence ID" value="KAF4741185.1"/>
    <property type="molecule type" value="Genomic_DNA"/>
</dbReference>